<evidence type="ECO:0000313" key="3">
    <source>
        <dbReference type="Proteomes" id="UP000031778"/>
    </source>
</evidence>
<dbReference type="EMBL" id="CP007512">
    <property type="protein sequence ID" value="AHX20199.1"/>
    <property type="molecule type" value="Genomic_DNA"/>
</dbReference>
<dbReference type="Proteomes" id="UP000031778">
    <property type="component" value="Chromosome"/>
</dbReference>
<evidence type="ECO:0000313" key="2">
    <source>
        <dbReference type="EMBL" id="AHX20199.1"/>
    </source>
</evidence>
<dbReference type="KEGG" id="bby:CY96_20030"/>
<organism evidence="2 3">
    <name type="scientific">Bacillus bombysepticus str. Wang</name>
    <dbReference type="NCBI Taxonomy" id="1330043"/>
    <lineage>
        <taxon>Bacteria</taxon>
        <taxon>Bacillati</taxon>
        <taxon>Bacillota</taxon>
        <taxon>Bacilli</taxon>
        <taxon>Bacillales</taxon>
        <taxon>Bacillaceae</taxon>
        <taxon>Bacillus</taxon>
        <taxon>Bacillus cereus group</taxon>
    </lineage>
</organism>
<keyword evidence="1" id="KW-0812">Transmembrane</keyword>
<keyword evidence="1" id="KW-0472">Membrane</keyword>
<feature type="transmembrane region" description="Helical" evidence="1">
    <location>
        <begin position="38"/>
        <end position="57"/>
    </location>
</feature>
<name>A0A9W3L160_9BACI</name>
<accession>A0A9W3L160</accession>
<protein>
    <submittedName>
        <fullName evidence="2">Uncharacterized protein</fullName>
    </submittedName>
</protein>
<sequence length="69" mass="7474">MKIKIKIKKGRKPSATLLIVAFVLLVIAKIIGNPVAGGLAVVFAMAVVASVITARIGEFMRKRKRKEDV</sequence>
<proteinExistence type="predicted"/>
<keyword evidence="3" id="KW-1185">Reference proteome</keyword>
<gene>
    <name evidence="2" type="ORF">CY96_20030</name>
</gene>
<dbReference type="RefSeq" id="WP_044584849.1">
    <property type="nucleotide sequence ID" value="NZ_CP007512.1"/>
</dbReference>
<dbReference type="AlphaFoldDB" id="A0A9W3L160"/>
<reference evidence="2 3" key="1">
    <citation type="submission" date="2014-03" db="EMBL/GenBank/DDBJ databases">
        <title>The Complete Genome Sequence of Bacillus bombyseptieus.</title>
        <authorList>
            <person name="Cheng T."/>
            <person name="Lin P."/>
            <person name="Jin S."/>
            <person name="Wu Y."/>
            <person name="Fu B."/>
            <person name="Long R."/>
            <person name="Liu D."/>
            <person name="Guo Y."/>
            <person name="Peng L."/>
            <person name="Xia Q."/>
        </authorList>
    </citation>
    <scope>NUCLEOTIDE SEQUENCE [LARGE SCALE GENOMIC DNA]</scope>
    <source>
        <strain evidence="3">wang</strain>
    </source>
</reference>
<keyword evidence="1" id="KW-1133">Transmembrane helix</keyword>
<evidence type="ECO:0000256" key="1">
    <source>
        <dbReference type="SAM" id="Phobius"/>
    </source>
</evidence>